<accession>A0A915DUK1</accession>
<keyword evidence="2" id="KW-1185">Reference proteome</keyword>
<protein>
    <submittedName>
        <fullName evidence="3">Uncharacterized protein</fullName>
    </submittedName>
</protein>
<feature type="region of interest" description="Disordered" evidence="1">
    <location>
        <begin position="352"/>
        <end position="383"/>
    </location>
</feature>
<name>A0A915DUK1_9BILA</name>
<organism evidence="2 3">
    <name type="scientific">Ditylenchus dipsaci</name>
    <dbReference type="NCBI Taxonomy" id="166011"/>
    <lineage>
        <taxon>Eukaryota</taxon>
        <taxon>Metazoa</taxon>
        <taxon>Ecdysozoa</taxon>
        <taxon>Nematoda</taxon>
        <taxon>Chromadorea</taxon>
        <taxon>Rhabditida</taxon>
        <taxon>Tylenchina</taxon>
        <taxon>Tylenchomorpha</taxon>
        <taxon>Sphaerularioidea</taxon>
        <taxon>Anguinidae</taxon>
        <taxon>Anguininae</taxon>
        <taxon>Ditylenchus</taxon>
    </lineage>
</organism>
<reference evidence="3" key="1">
    <citation type="submission" date="2022-11" db="UniProtKB">
        <authorList>
            <consortium name="WormBaseParasite"/>
        </authorList>
    </citation>
    <scope>IDENTIFICATION</scope>
</reference>
<evidence type="ECO:0000313" key="2">
    <source>
        <dbReference type="Proteomes" id="UP000887574"/>
    </source>
</evidence>
<feature type="compositionally biased region" description="Polar residues" evidence="1">
    <location>
        <begin position="373"/>
        <end position="383"/>
    </location>
</feature>
<sequence length="401" mass="46607">MRLNQSSNLTNEEISAWDEVLAKHLDVYGTKMIPSLLRKRSSFDERKILPDFQQRVIALVELCSHITFMFPANNNEMRKHCFEVIQKIVKCHSINDRLIHRTLWKAMFLMVQQSDFSAFYIVFLEKVLTQLITRDEDLSQILLVQYYSLNDRNREETLLMLIECICNAFQTITMSFTVKAEMQDPIGDEFMSSIFSVTFHLAELVKTIYKSPVKGSSIRAASRTLLTELFTTICTIGKHFQQQEAREWSSVDELAEFVQTILKSIIAATLENRAEEEGDEEEMKLHSRLLMLAKVLVDERFELNILNQGFRDFQLNNSLLIQRLGPTDQVDPHEAEVISVRDDDEEEKRMKDCKECARHSSHKKDENEDDKGYTQSTINDSAFDWNNSCRMSGLFKKARNS</sequence>
<evidence type="ECO:0000313" key="3">
    <source>
        <dbReference type="WBParaSite" id="jg23827"/>
    </source>
</evidence>
<proteinExistence type="predicted"/>
<evidence type="ECO:0000256" key="1">
    <source>
        <dbReference type="SAM" id="MobiDB-lite"/>
    </source>
</evidence>
<dbReference type="WBParaSite" id="jg23827">
    <property type="protein sequence ID" value="jg23827"/>
    <property type="gene ID" value="jg23827"/>
</dbReference>
<dbReference type="AlphaFoldDB" id="A0A915DUK1"/>
<dbReference type="Proteomes" id="UP000887574">
    <property type="component" value="Unplaced"/>
</dbReference>
<feature type="compositionally biased region" description="Basic and acidic residues" evidence="1">
    <location>
        <begin position="352"/>
        <end position="372"/>
    </location>
</feature>